<feature type="domain" description="HTH marR-type" evidence="4">
    <location>
        <begin position="1"/>
        <end position="135"/>
    </location>
</feature>
<keyword evidence="3" id="KW-0804">Transcription</keyword>
<proteinExistence type="predicted"/>
<name>A0A7Z8P1G4_9EURY</name>
<dbReference type="SMART" id="SM00347">
    <property type="entry name" value="HTH_MARR"/>
    <property type="match status" value="1"/>
</dbReference>
<dbReference type="Pfam" id="PF01047">
    <property type="entry name" value="MarR"/>
    <property type="match status" value="1"/>
</dbReference>
<keyword evidence="6" id="KW-1185">Reference proteome</keyword>
<dbReference type="InterPro" id="IPR000835">
    <property type="entry name" value="HTH_MarR-typ"/>
</dbReference>
<evidence type="ECO:0000256" key="3">
    <source>
        <dbReference type="ARBA" id="ARBA00023163"/>
    </source>
</evidence>
<organism evidence="5 6">
    <name type="scientific">Methanolobus vulcani</name>
    <dbReference type="NCBI Taxonomy" id="38026"/>
    <lineage>
        <taxon>Archaea</taxon>
        <taxon>Methanobacteriati</taxon>
        <taxon>Methanobacteriota</taxon>
        <taxon>Stenosarchaea group</taxon>
        <taxon>Methanomicrobia</taxon>
        <taxon>Methanosarcinales</taxon>
        <taxon>Methanosarcinaceae</taxon>
        <taxon>Methanolobus</taxon>
    </lineage>
</organism>
<dbReference type="PANTHER" id="PTHR42756">
    <property type="entry name" value="TRANSCRIPTIONAL REGULATOR, MARR"/>
    <property type="match status" value="1"/>
</dbReference>
<dbReference type="InterPro" id="IPR023187">
    <property type="entry name" value="Tscrpt_reg_MarR-type_CS"/>
</dbReference>
<dbReference type="EMBL" id="VIAQ01000017">
    <property type="protein sequence ID" value="TQD24371.1"/>
    <property type="molecule type" value="Genomic_DNA"/>
</dbReference>
<dbReference type="InterPro" id="IPR036390">
    <property type="entry name" value="WH_DNA-bd_sf"/>
</dbReference>
<dbReference type="PANTHER" id="PTHR42756:SF1">
    <property type="entry name" value="TRANSCRIPTIONAL REPRESSOR OF EMRAB OPERON"/>
    <property type="match status" value="1"/>
</dbReference>
<sequence length="157" mass="18022">MDELPLAAFISITYRSQFVKINNQMKEFDLSAGQFFVLMVLSRHQGITQDTLSCALLIDKGSIARAVRVLENKGFVKRVTDETNRRAVRVYLTKKGEQLIPKVSKFEEEMEEASLSGLTEDEKKQTKILLKKIAQNCYEAAYKNGDRKWKDFPPKDL</sequence>
<dbReference type="Gene3D" id="1.10.10.10">
    <property type="entry name" value="Winged helix-like DNA-binding domain superfamily/Winged helix DNA-binding domain"/>
    <property type="match status" value="1"/>
</dbReference>
<evidence type="ECO:0000259" key="4">
    <source>
        <dbReference type="PROSITE" id="PS50995"/>
    </source>
</evidence>
<dbReference type="OrthoDB" id="10712at2157"/>
<dbReference type="PROSITE" id="PS01117">
    <property type="entry name" value="HTH_MARR_1"/>
    <property type="match status" value="1"/>
</dbReference>
<evidence type="ECO:0000256" key="1">
    <source>
        <dbReference type="ARBA" id="ARBA00023015"/>
    </source>
</evidence>
<dbReference type="AlphaFoldDB" id="A0A7Z8P1G4"/>
<dbReference type="Proteomes" id="UP000319335">
    <property type="component" value="Unassembled WGS sequence"/>
</dbReference>
<dbReference type="InterPro" id="IPR036388">
    <property type="entry name" value="WH-like_DNA-bd_sf"/>
</dbReference>
<reference evidence="5 6" key="1">
    <citation type="submission" date="2019-06" db="EMBL/GenBank/DDBJ databases">
        <title>Draft genome sequence of Methanolobus vulcani B1d.</title>
        <authorList>
            <person name="Creighbaum A.J."/>
            <person name="Ticak T."/>
            <person name="Hariraju D."/>
            <person name="Arivett B.A."/>
            <person name="Ferguson D.J.Jr."/>
        </authorList>
    </citation>
    <scope>NUCLEOTIDE SEQUENCE [LARGE SCALE GENOMIC DNA]</scope>
    <source>
        <strain evidence="5 6">B1d</strain>
    </source>
</reference>
<dbReference type="PROSITE" id="PS50995">
    <property type="entry name" value="HTH_MARR_2"/>
    <property type="match status" value="1"/>
</dbReference>
<evidence type="ECO:0000313" key="6">
    <source>
        <dbReference type="Proteomes" id="UP000319335"/>
    </source>
</evidence>
<evidence type="ECO:0000256" key="2">
    <source>
        <dbReference type="ARBA" id="ARBA00023125"/>
    </source>
</evidence>
<evidence type="ECO:0000313" key="5">
    <source>
        <dbReference type="EMBL" id="TQD24371.1"/>
    </source>
</evidence>
<accession>A0A7Z8P1G4</accession>
<dbReference type="GO" id="GO:0003677">
    <property type="term" value="F:DNA binding"/>
    <property type="evidence" value="ECO:0007669"/>
    <property type="project" value="UniProtKB-KW"/>
</dbReference>
<comment type="caution">
    <text evidence="5">The sequence shown here is derived from an EMBL/GenBank/DDBJ whole genome shotgun (WGS) entry which is preliminary data.</text>
</comment>
<keyword evidence="2" id="KW-0238">DNA-binding</keyword>
<keyword evidence="1" id="KW-0805">Transcription regulation</keyword>
<dbReference type="PRINTS" id="PR00598">
    <property type="entry name" value="HTHMARR"/>
</dbReference>
<protein>
    <submittedName>
        <fullName evidence="5">MarR family transcriptional regulator</fullName>
    </submittedName>
</protein>
<gene>
    <name evidence="5" type="ORF">FKV42_10555</name>
</gene>
<dbReference type="RefSeq" id="WP_154810227.1">
    <property type="nucleotide sequence ID" value="NZ_VIAQ01000017.1"/>
</dbReference>
<dbReference type="GO" id="GO:0003700">
    <property type="term" value="F:DNA-binding transcription factor activity"/>
    <property type="evidence" value="ECO:0007669"/>
    <property type="project" value="InterPro"/>
</dbReference>
<dbReference type="SUPFAM" id="SSF46785">
    <property type="entry name" value="Winged helix' DNA-binding domain"/>
    <property type="match status" value="1"/>
</dbReference>